<dbReference type="CDD" id="cd01038">
    <property type="entry name" value="Endonuclease_DUF559"/>
    <property type="match status" value="1"/>
</dbReference>
<evidence type="ECO:0000313" key="3">
    <source>
        <dbReference type="EMBL" id="TPE58727.1"/>
    </source>
</evidence>
<name>A0A501XEH3_9SPHN</name>
<reference evidence="3 4" key="1">
    <citation type="submission" date="2019-06" db="EMBL/GenBank/DDBJ databases">
        <authorList>
            <person name="Lee I."/>
            <person name="Jang G.I."/>
            <person name="Hwang C.Y."/>
        </authorList>
    </citation>
    <scope>NUCLEOTIDE SEQUENCE [LARGE SCALE GENOMIC DNA]</scope>
    <source>
        <strain evidence="3 4">PAMC 28131</strain>
    </source>
</reference>
<dbReference type="RefSeq" id="WP_140929579.1">
    <property type="nucleotide sequence ID" value="NZ_VFSU01000034.1"/>
</dbReference>
<feature type="region of interest" description="Disordered" evidence="1">
    <location>
        <begin position="132"/>
        <end position="155"/>
    </location>
</feature>
<dbReference type="AlphaFoldDB" id="A0A501XEH3"/>
<keyword evidence="3" id="KW-0255">Endonuclease</keyword>
<feature type="region of interest" description="Disordered" evidence="1">
    <location>
        <begin position="1"/>
        <end position="41"/>
    </location>
</feature>
<dbReference type="InterPro" id="IPR047216">
    <property type="entry name" value="Endonuclease_DUF559_bact"/>
</dbReference>
<proteinExistence type="predicted"/>
<dbReference type="PANTHER" id="PTHR38590:SF1">
    <property type="entry name" value="BLL0828 PROTEIN"/>
    <property type="match status" value="1"/>
</dbReference>
<organism evidence="3 4">
    <name type="scientific">Sandaracinobacter neustonicus</name>
    <dbReference type="NCBI Taxonomy" id="1715348"/>
    <lineage>
        <taxon>Bacteria</taxon>
        <taxon>Pseudomonadati</taxon>
        <taxon>Pseudomonadota</taxon>
        <taxon>Alphaproteobacteria</taxon>
        <taxon>Sphingomonadales</taxon>
        <taxon>Sphingosinicellaceae</taxon>
        <taxon>Sandaracinobacter</taxon>
    </lineage>
</organism>
<gene>
    <name evidence="3" type="ORF">FJQ54_16920</name>
</gene>
<feature type="compositionally biased region" description="Pro residues" evidence="1">
    <location>
        <begin position="136"/>
        <end position="146"/>
    </location>
</feature>
<keyword evidence="3" id="KW-0540">Nuclease</keyword>
<dbReference type="Proteomes" id="UP000319897">
    <property type="component" value="Unassembled WGS sequence"/>
</dbReference>
<dbReference type="InterPro" id="IPR007569">
    <property type="entry name" value="DUF559"/>
</dbReference>
<dbReference type="Gene3D" id="3.40.960.10">
    <property type="entry name" value="VSR Endonuclease"/>
    <property type="match status" value="1"/>
</dbReference>
<dbReference type="EMBL" id="VFSU01000034">
    <property type="protein sequence ID" value="TPE58727.1"/>
    <property type="molecule type" value="Genomic_DNA"/>
</dbReference>
<accession>A0A501XEH3</accession>
<protein>
    <submittedName>
        <fullName evidence="3">Endonuclease domain-containing protein</fullName>
    </submittedName>
</protein>
<evidence type="ECO:0000313" key="4">
    <source>
        <dbReference type="Proteomes" id="UP000319897"/>
    </source>
</evidence>
<evidence type="ECO:0000256" key="1">
    <source>
        <dbReference type="SAM" id="MobiDB-lite"/>
    </source>
</evidence>
<dbReference type="InterPro" id="IPR011335">
    <property type="entry name" value="Restrct_endonuc-II-like"/>
</dbReference>
<keyword evidence="4" id="KW-1185">Reference proteome</keyword>
<dbReference type="Pfam" id="PF04480">
    <property type="entry name" value="DUF559"/>
    <property type="match status" value="1"/>
</dbReference>
<dbReference type="GO" id="GO:0004519">
    <property type="term" value="F:endonuclease activity"/>
    <property type="evidence" value="ECO:0007669"/>
    <property type="project" value="UniProtKB-KW"/>
</dbReference>
<dbReference type="OrthoDB" id="9798754at2"/>
<keyword evidence="3" id="KW-0378">Hydrolase</keyword>
<sequence length="155" mass="16620">MSSETITGCSRSSPSRPQGGGSGRGDALSAYAKANRRQPTEPEKRLWAAIKSNRLNGIPFTRQVVVAGYILDFATRRERIGIEIDGHTHTDPEAEARRTAAIEAEGYQLIRFQNCDVMENLPGVLATIASTVPAPRSSPLPSPPPGGGREQKVPA</sequence>
<comment type="caution">
    <text evidence="3">The sequence shown here is derived from an EMBL/GenBank/DDBJ whole genome shotgun (WGS) entry which is preliminary data.</text>
</comment>
<evidence type="ECO:0000259" key="2">
    <source>
        <dbReference type="Pfam" id="PF04480"/>
    </source>
</evidence>
<dbReference type="PANTHER" id="PTHR38590">
    <property type="entry name" value="BLL0828 PROTEIN"/>
    <property type="match status" value="1"/>
</dbReference>
<dbReference type="SUPFAM" id="SSF52980">
    <property type="entry name" value="Restriction endonuclease-like"/>
    <property type="match status" value="1"/>
</dbReference>
<feature type="domain" description="DUF559" evidence="2">
    <location>
        <begin position="29"/>
        <end position="131"/>
    </location>
</feature>